<organism evidence="2 3">
    <name type="scientific">Chromobacterium amazonense</name>
    <dbReference type="NCBI Taxonomy" id="1382803"/>
    <lineage>
        <taxon>Bacteria</taxon>
        <taxon>Pseudomonadati</taxon>
        <taxon>Pseudomonadota</taxon>
        <taxon>Betaproteobacteria</taxon>
        <taxon>Neisseriales</taxon>
        <taxon>Chromobacteriaceae</taxon>
        <taxon>Chromobacterium</taxon>
    </lineage>
</organism>
<dbReference type="Proteomes" id="UP000239469">
    <property type="component" value="Unassembled WGS sequence"/>
</dbReference>
<evidence type="ECO:0008006" key="4">
    <source>
        <dbReference type="Google" id="ProtNLM"/>
    </source>
</evidence>
<dbReference type="Pfam" id="PF05954">
    <property type="entry name" value="Phage_GPD"/>
    <property type="match status" value="1"/>
</dbReference>
<dbReference type="EMBL" id="MTBD01000006">
    <property type="protein sequence ID" value="PRP72031.1"/>
    <property type="molecule type" value="Genomic_DNA"/>
</dbReference>
<feature type="compositionally biased region" description="Low complexity" evidence="1">
    <location>
        <begin position="256"/>
        <end position="271"/>
    </location>
</feature>
<proteinExistence type="predicted"/>
<dbReference type="AlphaFoldDB" id="A0A2S9X8H8"/>
<accession>A0A2S9X8H8</accession>
<gene>
    <name evidence="2" type="ORF">BUE93_03840</name>
</gene>
<evidence type="ECO:0000313" key="2">
    <source>
        <dbReference type="EMBL" id="PRP72031.1"/>
    </source>
</evidence>
<name>A0A2S9X8H8_9NEIS</name>
<dbReference type="Gene3D" id="3.55.50.10">
    <property type="entry name" value="Baseplate protein-like domains"/>
    <property type="match status" value="1"/>
</dbReference>
<dbReference type="Gene3D" id="2.30.110.50">
    <property type="match status" value="1"/>
</dbReference>
<evidence type="ECO:0000256" key="1">
    <source>
        <dbReference type="SAM" id="MobiDB-lite"/>
    </source>
</evidence>
<feature type="compositionally biased region" description="Low complexity" evidence="1">
    <location>
        <begin position="283"/>
        <end position="297"/>
    </location>
</feature>
<feature type="region of interest" description="Disordered" evidence="1">
    <location>
        <begin position="225"/>
        <end position="244"/>
    </location>
</feature>
<dbReference type="SUPFAM" id="SSF69279">
    <property type="entry name" value="Phage tail proteins"/>
    <property type="match status" value="1"/>
</dbReference>
<reference evidence="2 3" key="1">
    <citation type="submission" date="2017-01" db="EMBL/GenBank/DDBJ databases">
        <title>New insights into the genetic diversity of Chromobacterium isolated from tropical freshwater lake.</title>
        <authorList>
            <person name="Santos A.B."/>
            <person name="Nascimento A.M."/>
            <person name="Da Silva P.C."/>
        </authorList>
    </citation>
    <scope>NUCLEOTIDE SEQUENCE [LARGE SCALE GENOMIC DNA]</scope>
    <source>
        <strain evidence="2 3">56AF</strain>
    </source>
</reference>
<sequence length="334" mass="36116">MDLSALLASFASAFTQDRRQLTLSLGSGSIAAEQLLPLALDGAEGVSRSYRFTVTCLSPDGAIELKTLLGQPARIGIADAQGGESIRCGVVSEARLVGSDGGFAKYALAIEPPLALLRHRRTSRVFQDLTVPQIIEQILQEHQQANPAFARGQALELQVGQADARSYCLQYRESDYDFIVRLMHEEGYAWRFEHVDGDSPQVKLVVFDDVYSLPPAQIERARFHRSDATEAASHKARTARRCNPPCRTTTRKACITPATPNSSPATPSCANRPTTPRPNNLKAAAPCAASPPASGSAWTSTRRTKPTARNTANSSSPAKPSKPATTCRKTWLSN</sequence>
<protein>
    <recommendedName>
        <fullName evidence="4">Type VI secretion system protein</fullName>
    </recommendedName>
</protein>
<evidence type="ECO:0000313" key="3">
    <source>
        <dbReference type="Proteomes" id="UP000239469"/>
    </source>
</evidence>
<feature type="compositionally biased region" description="Low complexity" evidence="1">
    <location>
        <begin position="310"/>
        <end position="326"/>
    </location>
</feature>
<feature type="region of interest" description="Disordered" evidence="1">
    <location>
        <begin position="250"/>
        <end position="334"/>
    </location>
</feature>
<comment type="caution">
    <text evidence="2">The sequence shown here is derived from an EMBL/GenBank/DDBJ whole genome shotgun (WGS) entry which is preliminary data.</text>
</comment>